<feature type="region of interest" description="Disordered" evidence="8">
    <location>
        <begin position="119"/>
        <end position="139"/>
    </location>
</feature>
<protein>
    <recommendedName>
        <fullName evidence="11">BZIP domain-containing protein</fullName>
    </recommendedName>
</protein>
<evidence type="ECO:0000256" key="6">
    <source>
        <dbReference type="ARBA" id="ARBA00023242"/>
    </source>
</evidence>
<comment type="similarity">
    <text evidence="2">Belongs to the bZIP family.</text>
</comment>
<dbReference type="Proteomes" id="UP001392437">
    <property type="component" value="Unassembled WGS sequence"/>
</dbReference>
<proteinExistence type="inferred from homology"/>
<reference evidence="9 10" key="1">
    <citation type="submission" date="2023-01" db="EMBL/GenBank/DDBJ databases">
        <title>Analysis of 21 Apiospora genomes using comparative genomics revels a genus with tremendous synthesis potential of carbohydrate active enzymes and secondary metabolites.</title>
        <authorList>
            <person name="Sorensen T."/>
        </authorList>
    </citation>
    <scope>NUCLEOTIDE SEQUENCE [LARGE SCALE GENOMIC DNA]</scope>
    <source>
        <strain evidence="9 10">CBS 117206</strain>
    </source>
</reference>
<keyword evidence="10" id="KW-1185">Reference proteome</keyword>
<keyword evidence="7" id="KW-0175">Coiled coil</keyword>
<dbReference type="GO" id="GO:0090575">
    <property type="term" value="C:RNA polymerase II transcription regulator complex"/>
    <property type="evidence" value="ECO:0007669"/>
    <property type="project" value="TreeGrafter"/>
</dbReference>
<name>A0AAW0QRU7_9PEZI</name>
<dbReference type="GO" id="GO:0000976">
    <property type="term" value="F:transcription cis-regulatory region binding"/>
    <property type="evidence" value="ECO:0007669"/>
    <property type="project" value="InterPro"/>
</dbReference>
<sequence length="301" mass="33081">MGDRLFRIFNPNAPKEDSAIKRRRQLRQAQKTYRDRKEIYIKSLEEDLKQSRIREANLLRESERMQRIIEDLTQRSSQSADVITPVSVAMDNTEPSQDGGTRYHTPQRLGELGLQQCLTSQPSQRGSPAATIMGGQGDDTRIGDADEVEVGMDFVLTLERPCLGHLAGDPHDAHAPTGHALTVSSQLLSVAPAAPHPPGRLACPPPGLAPRDLLDNLLRLSPGLCADGELTPAQAWRHVRSQPGVALLRVGALRRLAERLLRHGKCHGYAPPANPLFPVSVTFHSSFAHSPHLNIMQALTE</sequence>
<evidence type="ECO:0000256" key="4">
    <source>
        <dbReference type="ARBA" id="ARBA00023125"/>
    </source>
</evidence>
<evidence type="ECO:0000256" key="8">
    <source>
        <dbReference type="SAM" id="MobiDB-lite"/>
    </source>
</evidence>
<dbReference type="PANTHER" id="PTHR40621:SF11">
    <property type="entry name" value="TRANSCRIPTION FACTOR KAPC-RELATED"/>
    <property type="match status" value="1"/>
</dbReference>
<gene>
    <name evidence="9" type="ORF">PG999_007597</name>
</gene>
<evidence type="ECO:0000256" key="3">
    <source>
        <dbReference type="ARBA" id="ARBA00023015"/>
    </source>
</evidence>
<evidence type="ECO:0000256" key="2">
    <source>
        <dbReference type="ARBA" id="ARBA00007163"/>
    </source>
</evidence>
<keyword evidence="3" id="KW-0805">Transcription regulation</keyword>
<keyword evidence="4" id="KW-0238">DNA-binding</keyword>
<accession>A0AAW0QRU7</accession>
<evidence type="ECO:0000256" key="5">
    <source>
        <dbReference type="ARBA" id="ARBA00023163"/>
    </source>
</evidence>
<comment type="caution">
    <text evidence="9">The sequence shown here is derived from an EMBL/GenBank/DDBJ whole genome shotgun (WGS) entry which is preliminary data.</text>
</comment>
<organism evidence="9 10">
    <name type="scientific">Apiospora kogelbergensis</name>
    <dbReference type="NCBI Taxonomy" id="1337665"/>
    <lineage>
        <taxon>Eukaryota</taxon>
        <taxon>Fungi</taxon>
        <taxon>Dikarya</taxon>
        <taxon>Ascomycota</taxon>
        <taxon>Pezizomycotina</taxon>
        <taxon>Sordariomycetes</taxon>
        <taxon>Xylariomycetidae</taxon>
        <taxon>Amphisphaeriales</taxon>
        <taxon>Apiosporaceae</taxon>
        <taxon>Apiospora</taxon>
    </lineage>
</organism>
<evidence type="ECO:0000256" key="1">
    <source>
        <dbReference type="ARBA" id="ARBA00004123"/>
    </source>
</evidence>
<dbReference type="InterPro" id="IPR050936">
    <property type="entry name" value="AP-1-like"/>
</dbReference>
<keyword evidence="5" id="KW-0804">Transcription</keyword>
<dbReference type="AlphaFoldDB" id="A0AAW0QRU7"/>
<evidence type="ECO:0000313" key="10">
    <source>
        <dbReference type="Proteomes" id="UP001392437"/>
    </source>
</evidence>
<dbReference type="EMBL" id="JAQQWP010000007">
    <property type="protein sequence ID" value="KAK8109460.1"/>
    <property type="molecule type" value="Genomic_DNA"/>
</dbReference>
<dbReference type="CDD" id="cd14688">
    <property type="entry name" value="bZIP_YAP"/>
    <property type="match status" value="1"/>
</dbReference>
<feature type="coiled-coil region" evidence="7">
    <location>
        <begin position="41"/>
        <end position="75"/>
    </location>
</feature>
<dbReference type="PANTHER" id="PTHR40621">
    <property type="entry name" value="TRANSCRIPTION FACTOR KAPC-RELATED"/>
    <property type="match status" value="1"/>
</dbReference>
<dbReference type="InterPro" id="IPR046347">
    <property type="entry name" value="bZIP_sf"/>
</dbReference>
<dbReference type="GO" id="GO:0001228">
    <property type="term" value="F:DNA-binding transcription activator activity, RNA polymerase II-specific"/>
    <property type="evidence" value="ECO:0007669"/>
    <property type="project" value="TreeGrafter"/>
</dbReference>
<evidence type="ECO:0000256" key="7">
    <source>
        <dbReference type="SAM" id="Coils"/>
    </source>
</evidence>
<comment type="subcellular location">
    <subcellularLocation>
        <location evidence="1">Nucleus</location>
    </subcellularLocation>
</comment>
<keyword evidence="6" id="KW-0539">Nucleus</keyword>
<dbReference type="SUPFAM" id="SSF57959">
    <property type="entry name" value="Leucine zipper domain"/>
    <property type="match status" value="1"/>
</dbReference>
<evidence type="ECO:0008006" key="11">
    <source>
        <dbReference type="Google" id="ProtNLM"/>
    </source>
</evidence>
<dbReference type="Gene3D" id="1.20.5.170">
    <property type="match status" value="1"/>
</dbReference>
<evidence type="ECO:0000313" key="9">
    <source>
        <dbReference type="EMBL" id="KAK8109460.1"/>
    </source>
</evidence>